<evidence type="ECO:0000256" key="9">
    <source>
        <dbReference type="ARBA" id="ARBA00022723"/>
    </source>
</evidence>
<evidence type="ECO:0000256" key="1">
    <source>
        <dbReference type="ARBA" id="ARBA00002267"/>
    </source>
</evidence>
<evidence type="ECO:0000256" key="6">
    <source>
        <dbReference type="ARBA" id="ARBA00022679"/>
    </source>
</evidence>
<dbReference type="STRING" id="1230905.A0A1G4K9P2"/>
<keyword evidence="10 15" id="KW-0863">Zinc-finger</keyword>
<evidence type="ECO:0000256" key="7">
    <source>
        <dbReference type="ARBA" id="ARBA00022691"/>
    </source>
</evidence>
<organism evidence="17 18">
    <name type="scientific">Lachancea mirantina</name>
    <dbReference type="NCBI Taxonomy" id="1230905"/>
    <lineage>
        <taxon>Eukaryota</taxon>
        <taxon>Fungi</taxon>
        <taxon>Dikarya</taxon>
        <taxon>Ascomycota</taxon>
        <taxon>Saccharomycotina</taxon>
        <taxon>Saccharomycetes</taxon>
        <taxon>Saccharomycetales</taxon>
        <taxon>Saccharomycetaceae</taxon>
        <taxon>Lachancea</taxon>
    </lineage>
</organism>
<comment type="similarity">
    <text evidence="2 15">Belongs to the methyltransferase TRM13 family.</text>
</comment>
<evidence type="ECO:0000256" key="8">
    <source>
        <dbReference type="ARBA" id="ARBA00022694"/>
    </source>
</evidence>
<evidence type="ECO:0000256" key="11">
    <source>
        <dbReference type="ARBA" id="ARBA00022833"/>
    </source>
</evidence>
<evidence type="ECO:0000256" key="3">
    <source>
        <dbReference type="ARBA" id="ARBA00012810"/>
    </source>
</evidence>
<evidence type="ECO:0000313" key="18">
    <source>
        <dbReference type="Proteomes" id="UP000191024"/>
    </source>
</evidence>
<evidence type="ECO:0000256" key="10">
    <source>
        <dbReference type="ARBA" id="ARBA00022771"/>
    </source>
</evidence>
<dbReference type="PANTHER" id="PTHR12998">
    <property type="entry name" value="TRNA:M(4)X MODIFICATION ENZYME TRM13 HOMOLOG"/>
    <property type="match status" value="1"/>
</dbReference>
<dbReference type="Pfam" id="PF05206">
    <property type="entry name" value="TRM13"/>
    <property type="match status" value="1"/>
</dbReference>
<dbReference type="PROSITE" id="PS51800">
    <property type="entry name" value="ZF_CHHC_U11_48K"/>
    <property type="match status" value="1"/>
</dbReference>
<protein>
    <recommendedName>
        <fullName evidence="4 15">tRNA:m(4)X modification enzyme TRM13</fullName>
        <ecNumber evidence="3 15">2.1.1.225</ecNumber>
    </recommendedName>
</protein>
<dbReference type="Proteomes" id="UP000191024">
    <property type="component" value="Chromosome G"/>
</dbReference>
<keyword evidence="6 15" id="KW-0808">Transferase</keyword>
<evidence type="ECO:0000256" key="5">
    <source>
        <dbReference type="ARBA" id="ARBA00022603"/>
    </source>
</evidence>
<dbReference type="InterPro" id="IPR021721">
    <property type="entry name" value="Znf_CCCH-type_TRM13"/>
</dbReference>
<dbReference type="GO" id="GO:0106050">
    <property type="term" value="F:tRNA 2'-O-methyltransferase activity"/>
    <property type="evidence" value="ECO:0007669"/>
    <property type="project" value="UniProtKB-UniRule"/>
</dbReference>
<keyword evidence="7 15" id="KW-0949">S-adenosyl-L-methionine</keyword>
<evidence type="ECO:0000256" key="14">
    <source>
        <dbReference type="ARBA" id="ARBA00049393"/>
    </source>
</evidence>
<keyword evidence="8 15" id="KW-0819">tRNA processing</keyword>
<proteinExistence type="inferred from homology"/>
<feature type="domain" description="CHHC U11-48K-type" evidence="16">
    <location>
        <begin position="61"/>
        <end position="88"/>
    </location>
</feature>
<name>A0A1G4K9P2_9SACH</name>
<evidence type="ECO:0000256" key="4">
    <source>
        <dbReference type="ARBA" id="ARBA00015883"/>
    </source>
</evidence>
<comment type="catalytic activity">
    <reaction evidence="13 15">
        <text>cytidine(4) in tRNA(Gly)(GCC) + S-adenosyl-L-methionine = 2'-O-methylcytidine(4) in tRNA(Gly)(GCC) + S-adenosyl-L-homocysteine + H(+)</text>
        <dbReference type="Rhea" id="RHEA:43192"/>
        <dbReference type="Rhea" id="RHEA-COMP:10399"/>
        <dbReference type="Rhea" id="RHEA-COMP:10400"/>
        <dbReference type="ChEBI" id="CHEBI:15378"/>
        <dbReference type="ChEBI" id="CHEBI:57856"/>
        <dbReference type="ChEBI" id="CHEBI:59789"/>
        <dbReference type="ChEBI" id="CHEBI:74495"/>
        <dbReference type="ChEBI" id="CHEBI:82748"/>
        <dbReference type="EC" id="2.1.1.225"/>
    </reaction>
</comment>
<dbReference type="InterPro" id="IPR007871">
    <property type="entry name" value="Methyltransferase_TRM13"/>
</dbReference>
<accession>A0A1G4K9P2</accession>
<evidence type="ECO:0000256" key="2">
    <source>
        <dbReference type="ARBA" id="ARBA00005265"/>
    </source>
</evidence>
<dbReference type="PANTHER" id="PTHR12998:SF0">
    <property type="entry name" value="TRNA:M(4)X MODIFICATION ENZYME TRM13 HOMOLOG"/>
    <property type="match status" value="1"/>
</dbReference>
<evidence type="ECO:0000256" key="13">
    <source>
        <dbReference type="ARBA" id="ARBA00048635"/>
    </source>
</evidence>
<evidence type="ECO:0000259" key="16">
    <source>
        <dbReference type="PROSITE" id="PS51800"/>
    </source>
</evidence>
<evidence type="ECO:0000256" key="12">
    <source>
        <dbReference type="ARBA" id="ARBA00048165"/>
    </source>
</evidence>
<keyword evidence="9 15" id="KW-0479">Metal-binding</keyword>
<comment type="function">
    <text evidence="1 15">tRNA methylase which 2'-O-methylates cytidine(4) in tRNA(Pro) and tRNA(Gly)(GCC), and adenosine(4) in tRNA(His).</text>
</comment>
<evidence type="ECO:0000256" key="15">
    <source>
        <dbReference type="RuleBase" id="RU367103"/>
    </source>
</evidence>
<comment type="catalytic activity">
    <reaction evidence="12 15">
        <text>cytidine(4) in tRNA(Pro) + S-adenosyl-L-methionine = 2'-O-methylcytidine(4) in tRNA(Pro) + S-adenosyl-L-homocysteine + H(+)</text>
        <dbReference type="Rhea" id="RHEA:32767"/>
        <dbReference type="Rhea" id="RHEA-COMP:10397"/>
        <dbReference type="Rhea" id="RHEA-COMP:10398"/>
        <dbReference type="ChEBI" id="CHEBI:15378"/>
        <dbReference type="ChEBI" id="CHEBI:57856"/>
        <dbReference type="ChEBI" id="CHEBI:59789"/>
        <dbReference type="ChEBI" id="CHEBI:74495"/>
        <dbReference type="ChEBI" id="CHEBI:82748"/>
        <dbReference type="EC" id="2.1.1.225"/>
    </reaction>
</comment>
<dbReference type="InterPro" id="IPR022776">
    <property type="entry name" value="TRM13/UPF0224_CHHC_Znf_dom"/>
</dbReference>
<dbReference type="Pfam" id="PF05253">
    <property type="entry name" value="zf-U11-48K"/>
    <property type="match status" value="1"/>
</dbReference>
<keyword evidence="11 15" id="KW-0862">Zinc</keyword>
<dbReference type="OrthoDB" id="258806at2759"/>
<dbReference type="AlphaFoldDB" id="A0A1G4K9P2"/>
<dbReference type="GO" id="GO:0008270">
    <property type="term" value="F:zinc ion binding"/>
    <property type="evidence" value="ECO:0007669"/>
    <property type="project" value="UniProtKB-KW"/>
</dbReference>
<gene>
    <name evidence="17" type="ORF">LAMI_0G07250G</name>
</gene>
<comment type="catalytic activity">
    <reaction evidence="14 15">
        <text>adenosine(4) in tRNA(His) + S-adenosyl-L-methionine = 2'-O-methyladenosine(4) in tRNA(His) + S-adenosyl-L-homocysteine + H(+)</text>
        <dbReference type="Rhea" id="RHEA:43196"/>
        <dbReference type="Rhea" id="RHEA-COMP:10401"/>
        <dbReference type="Rhea" id="RHEA-COMP:10402"/>
        <dbReference type="ChEBI" id="CHEBI:15378"/>
        <dbReference type="ChEBI" id="CHEBI:57856"/>
        <dbReference type="ChEBI" id="CHEBI:59789"/>
        <dbReference type="ChEBI" id="CHEBI:74411"/>
        <dbReference type="ChEBI" id="CHEBI:74477"/>
        <dbReference type="EC" id="2.1.1.225"/>
    </reaction>
</comment>
<keyword evidence="18" id="KW-1185">Reference proteome</keyword>
<reference evidence="17 18" key="1">
    <citation type="submission" date="2016-03" db="EMBL/GenBank/DDBJ databases">
        <authorList>
            <person name="Devillers H."/>
        </authorList>
    </citation>
    <scope>NUCLEOTIDE SEQUENCE [LARGE SCALE GENOMIC DNA]</scope>
    <source>
        <strain evidence="17">CBS 11717</strain>
    </source>
</reference>
<sequence length="460" mass="51466">MSPAVTSPCTTRLRCGFYLAKKKRRCGMTRSANLPYCSEHLSALATDDPLQTAEPAARGRRVPCPVDPRHSVWEKELTRHARKCGAAHEKRSRDAQGAWYRCDYNCGPPAAVVGASVGDATILAAIPIVQEIYKSFFEQRPLPTEIKSNEPVELRRFPQLLGSRKHARQQSSLIQHVQDHGMFPANPNDSVTYMEFGCGRAELSRYLNQSVVLHLLNASQAATRPAVMPSYVFIDRASNRMKFDKKIRDDVDELCDADSAATATASRPDSNTYPCITRKKIDIKDLYLDALVSPNKNNKYVVISKHLCGVATDLTIRCVLNSSVLHTKDRHLQGMVIAMCCRHVCDPARYANPSYIESLIRDHDVNYQDFFLALKKIATWAVCGRRPGMTDSDVNNHFTGLPVVDREKLGQMARRIIDEGRAQLLRDEGYNVSLVEYIESEVSLENVAMVVTKRNSASHG</sequence>
<dbReference type="InterPro" id="IPR039044">
    <property type="entry name" value="Trm13"/>
</dbReference>
<dbReference type="GO" id="GO:0030488">
    <property type="term" value="P:tRNA methylation"/>
    <property type="evidence" value="ECO:0007669"/>
    <property type="project" value="InterPro"/>
</dbReference>
<dbReference type="EMBL" id="LT598469">
    <property type="protein sequence ID" value="SCV00779.1"/>
    <property type="molecule type" value="Genomic_DNA"/>
</dbReference>
<dbReference type="EC" id="2.1.1.225" evidence="3 15"/>
<evidence type="ECO:0000313" key="17">
    <source>
        <dbReference type="EMBL" id="SCV00779.1"/>
    </source>
</evidence>
<dbReference type="Pfam" id="PF11722">
    <property type="entry name" value="zf-TRM13_CCCH"/>
    <property type="match status" value="1"/>
</dbReference>
<keyword evidence="5 15" id="KW-0489">Methyltransferase</keyword>